<evidence type="ECO:0000313" key="3">
    <source>
        <dbReference type="Proteomes" id="UP000813463"/>
    </source>
</evidence>
<evidence type="ECO:0000313" key="4">
    <source>
        <dbReference type="RefSeq" id="XP_056687102.1"/>
    </source>
</evidence>
<reference evidence="4" key="2">
    <citation type="submission" date="2025-08" db="UniProtKB">
        <authorList>
            <consortium name="RefSeq"/>
        </authorList>
    </citation>
    <scope>IDENTIFICATION</scope>
    <source>
        <tissue evidence="4">Leaf</tissue>
    </source>
</reference>
<dbReference type="Pfam" id="PF20408">
    <property type="entry name" value="Abhydrolase_11"/>
    <property type="match status" value="1"/>
</dbReference>
<dbReference type="PANTHER" id="PTHR13136:SF11">
    <property type="entry name" value="TESTIS-EXPRESSED PROTEIN 30"/>
    <property type="match status" value="1"/>
</dbReference>
<organism evidence="3 4">
    <name type="scientific">Spinacia oleracea</name>
    <name type="common">Spinach</name>
    <dbReference type="NCBI Taxonomy" id="3562"/>
    <lineage>
        <taxon>Eukaryota</taxon>
        <taxon>Viridiplantae</taxon>
        <taxon>Streptophyta</taxon>
        <taxon>Embryophyta</taxon>
        <taxon>Tracheophyta</taxon>
        <taxon>Spermatophyta</taxon>
        <taxon>Magnoliopsida</taxon>
        <taxon>eudicotyledons</taxon>
        <taxon>Gunneridae</taxon>
        <taxon>Pentapetalae</taxon>
        <taxon>Caryophyllales</taxon>
        <taxon>Chenopodiaceae</taxon>
        <taxon>Chenopodioideae</taxon>
        <taxon>Anserineae</taxon>
        <taxon>Spinacia</taxon>
    </lineage>
</organism>
<sequence>MADSLPSSKRRRTDHPEAQSDTAVSSNLKNLSPLVVFAHGAGAPSSSDWMIRWKEMLGKALQAVEVVTFDYPYLACGKKGVPPKAERLVDFHADVVRKAVDRYPDHPLILAGKSMGARDRKELYEMRYWFSSQFLSCLCSKDGLCPLDKLKSVRKRMKSINDLHVIDGGDHSFKIAKKHLQATEATQNDAEESAVQSIASFISNSLFKS</sequence>
<feature type="domain" description="KANL3/Tex30 alpha/beta hydrolase-like" evidence="2">
    <location>
        <begin position="34"/>
        <end position="118"/>
    </location>
</feature>
<dbReference type="Gene3D" id="3.40.50.1820">
    <property type="entry name" value="alpha/beta hydrolase"/>
    <property type="match status" value="1"/>
</dbReference>
<dbReference type="PANTHER" id="PTHR13136">
    <property type="entry name" value="TESTIS DEVELOPMENT PROTEIN PRTD"/>
    <property type="match status" value="1"/>
</dbReference>
<dbReference type="InterPro" id="IPR026555">
    <property type="entry name" value="NSL3/Tex30"/>
</dbReference>
<reference evidence="3" key="1">
    <citation type="journal article" date="2021" name="Nat. Commun.">
        <title>Genomic analyses provide insights into spinach domestication and the genetic basis of agronomic traits.</title>
        <authorList>
            <person name="Cai X."/>
            <person name="Sun X."/>
            <person name="Xu C."/>
            <person name="Sun H."/>
            <person name="Wang X."/>
            <person name="Ge C."/>
            <person name="Zhang Z."/>
            <person name="Wang Q."/>
            <person name="Fei Z."/>
            <person name="Jiao C."/>
            <person name="Wang Q."/>
        </authorList>
    </citation>
    <scope>NUCLEOTIDE SEQUENCE [LARGE SCALE GENOMIC DNA]</scope>
    <source>
        <strain evidence="3">cv. Varoflay</strain>
    </source>
</reference>
<dbReference type="RefSeq" id="XP_056687102.1">
    <property type="nucleotide sequence ID" value="XM_056831124.1"/>
</dbReference>
<accession>A0ABM3QUR8</accession>
<dbReference type="SUPFAM" id="SSF53474">
    <property type="entry name" value="alpha/beta-Hydrolases"/>
    <property type="match status" value="1"/>
</dbReference>
<feature type="region of interest" description="Disordered" evidence="1">
    <location>
        <begin position="1"/>
        <end position="25"/>
    </location>
</feature>
<protein>
    <submittedName>
        <fullName evidence="4">Uncharacterized protein isoform X2</fullName>
    </submittedName>
</protein>
<proteinExistence type="predicted"/>
<evidence type="ECO:0000259" key="2">
    <source>
        <dbReference type="Pfam" id="PF20408"/>
    </source>
</evidence>
<dbReference type="Proteomes" id="UP000813463">
    <property type="component" value="Chromosome 6"/>
</dbReference>
<gene>
    <name evidence="4" type="primary">LOC110786371</name>
</gene>
<dbReference type="GeneID" id="110786371"/>
<dbReference type="InterPro" id="IPR046879">
    <property type="entry name" value="KANL3/Tex30_Abhydrolase"/>
</dbReference>
<dbReference type="InterPro" id="IPR029058">
    <property type="entry name" value="AB_hydrolase_fold"/>
</dbReference>
<name>A0ABM3QUR8_SPIOL</name>
<keyword evidence="3" id="KW-1185">Reference proteome</keyword>
<evidence type="ECO:0000256" key="1">
    <source>
        <dbReference type="SAM" id="MobiDB-lite"/>
    </source>
</evidence>